<dbReference type="Proteomes" id="UP000000644">
    <property type="component" value="Chromosome"/>
</dbReference>
<feature type="transmembrane region" description="Helical" evidence="2">
    <location>
        <begin position="53"/>
        <end position="73"/>
    </location>
</feature>
<evidence type="ECO:0000256" key="2">
    <source>
        <dbReference type="SAM" id="Phobius"/>
    </source>
</evidence>
<dbReference type="STRING" id="365044.Pnap_1218"/>
<keyword evidence="4" id="KW-1185">Reference proteome</keyword>
<reference evidence="4" key="1">
    <citation type="journal article" date="2009" name="Environ. Microbiol.">
        <title>The genome of Polaromonas naphthalenivorans strain CJ2, isolated from coal tar-contaminated sediment, reveals physiological and metabolic versatility and evolution through extensive horizontal gene transfer.</title>
        <authorList>
            <person name="Yagi J.M."/>
            <person name="Sims D."/>
            <person name="Brettin T."/>
            <person name="Bruce D."/>
            <person name="Madsen E.L."/>
        </authorList>
    </citation>
    <scope>NUCLEOTIDE SEQUENCE [LARGE SCALE GENOMIC DNA]</scope>
    <source>
        <strain evidence="4">CJ2</strain>
    </source>
</reference>
<dbReference type="eggNOG" id="COG1721">
    <property type="taxonomic scope" value="Bacteria"/>
</dbReference>
<protein>
    <submittedName>
        <fullName evidence="3">Uncharacterized protein</fullName>
    </submittedName>
</protein>
<evidence type="ECO:0000256" key="1">
    <source>
        <dbReference type="SAM" id="MobiDB-lite"/>
    </source>
</evidence>
<proteinExistence type="predicted"/>
<dbReference type="PANTHER" id="PTHR34351">
    <property type="entry name" value="SLR1927 PROTEIN-RELATED"/>
    <property type="match status" value="1"/>
</dbReference>
<dbReference type="PANTHER" id="PTHR34351:SF1">
    <property type="entry name" value="SLR1927 PROTEIN"/>
    <property type="match status" value="1"/>
</dbReference>
<feature type="region of interest" description="Disordered" evidence="1">
    <location>
        <begin position="225"/>
        <end position="248"/>
    </location>
</feature>
<organism evidence="3 4">
    <name type="scientific">Polaromonas naphthalenivorans (strain CJ2)</name>
    <dbReference type="NCBI Taxonomy" id="365044"/>
    <lineage>
        <taxon>Bacteria</taxon>
        <taxon>Pseudomonadati</taxon>
        <taxon>Pseudomonadota</taxon>
        <taxon>Betaproteobacteria</taxon>
        <taxon>Burkholderiales</taxon>
        <taxon>Comamonadaceae</taxon>
        <taxon>Polaromonas</taxon>
    </lineage>
</organism>
<feature type="compositionally biased region" description="Low complexity" evidence="1">
    <location>
        <begin position="231"/>
        <end position="246"/>
    </location>
</feature>
<keyword evidence="2" id="KW-0472">Membrane</keyword>
<dbReference type="KEGG" id="pna:Pnap_1218"/>
<accession>A1VLK5</accession>
<evidence type="ECO:0000313" key="3">
    <source>
        <dbReference type="EMBL" id="ABM36533.1"/>
    </source>
</evidence>
<gene>
    <name evidence="3" type="ordered locus">Pnap_1218</name>
</gene>
<keyword evidence="2" id="KW-1133">Transmembrane helix</keyword>
<dbReference type="AlphaFoldDB" id="A1VLK5"/>
<keyword evidence="2" id="KW-0812">Transmembrane</keyword>
<evidence type="ECO:0000313" key="4">
    <source>
        <dbReference type="Proteomes" id="UP000000644"/>
    </source>
</evidence>
<sequence length="355" mass="38971">MPCRCPEPQACFFMAAFAFLPNPMPLVRARLQRWFEARLPLSDSVLLTQRTVYILPTRPGLMLFLTLLVLLVASINYQLNLGYLLTFLLAGTTLVGMHVCHGTLRGLAMNLIAPHAHYAGATTAFDIKLTNARRAVRHGIGLSVWNPHPAVAQKGAEPHWAWTDVPAQGSCLVQVAFTPARRGLHRLPTLTAETRFPLGTFRVWTVWRPAAQVMVYPAPELSAPPLPPGEPRAQGAGSAARAQSSGEFDGVRAYRRGDPLKNVLWKKVAKAGEHSGESGGLVVRDTQQAQRHELWLDVRQAGPLGLEQKLSRLCAWVLQADRLGLDYGLRLSALEIKPASGEAHKRRCLEALATC</sequence>
<feature type="transmembrane region" description="Helical" evidence="2">
    <location>
        <begin position="80"/>
        <end position="99"/>
    </location>
</feature>
<dbReference type="EMBL" id="CP000529">
    <property type="protein sequence ID" value="ABM36533.1"/>
    <property type="molecule type" value="Genomic_DNA"/>
</dbReference>
<name>A1VLK5_POLNA</name>
<dbReference type="HOGENOM" id="CLU_054568_0_1_4"/>
<dbReference type="OrthoDB" id="5298497at2"/>